<dbReference type="RefSeq" id="XP_014482227.1">
    <property type="nucleotide sequence ID" value="XM_014626741.1"/>
</dbReference>
<dbReference type="InterPro" id="IPR042097">
    <property type="entry name" value="Aminopeptidase_N-like_N_sf"/>
</dbReference>
<keyword evidence="2" id="KW-1185">Reference proteome</keyword>
<proteinExistence type="predicted"/>
<dbReference type="SUPFAM" id="SSF63737">
    <property type="entry name" value="Leukotriene A4 hydrolase N-terminal domain"/>
    <property type="match status" value="1"/>
</dbReference>
<feature type="domain" description="Aminopeptidase N-like N-terminal" evidence="1">
    <location>
        <begin position="46"/>
        <end position="167"/>
    </location>
</feature>
<dbReference type="GeneID" id="106748327"/>
<accession>A0A6P3XVV4</accession>
<dbReference type="Pfam" id="PF17900">
    <property type="entry name" value="Peptidase_M1_N"/>
    <property type="match status" value="1"/>
</dbReference>
<dbReference type="OrthoDB" id="10031169at2759"/>
<organism evidence="2 3">
    <name type="scientific">Dinoponera quadriceps</name>
    <name type="common">South American ant</name>
    <dbReference type="NCBI Taxonomy" id="609295"/>
    <lineage>
        <taxon>Eukaryota</taxon>
        <taxon>Metazoa</taxon>
        <taxon>Ecdysozoa</taxon>
        <taxon>Arthropoda</taxon>
        <taxon>Hexapoda</taxon>
        <taxon>Insecta</taxon>
        <taxon>Pterygota</taxon>
        <taxon>Neoptera</taxon>
        <taxon>Endopterygota</taxon>
        <taxon>Hymenoptera</taxon>
        <taxon>Apocrita</taxon>
        <taxon>Aculeata</taxon>
        <taxon>Formicoidea</taxon>
        <taxon>Formicidae</taxon>
        <taxon>Ponerinae</taxon>
        <taxon>Ponerini</taxon>
        <taxon>Dinoponera</taxon>
    </lineage>
</organism>
<sequence>MSVVAKVILNIIFGLASIFAITNAATYQNLNLCQLTSERLPIAKVQPIKYDIRLHIKPLTNISGITDITIDVKEQTKNISLHARNLRVNQKCTIIMKPDTTPKCVDEYAAFKLNDAVYCADNEILLLIFSDVIPSGQHVLHIEYTSLFNETFGEISYPYSWSGQKKW</sequence>
<evidence type="ECO:0000313" key="2">
    <source>
        <dbReference type="Proteomes" id="UP000515204"/>
    </source>
</evidence>
<reference evidence="3" key="1">
    <citation type="submission" date="2025-08" db="UniProtKB">
        <authorList>
            <consortium name="RefSeq"/>
        </authorList>
    </citation>
    <scope>IDENTIFICATION</scope>
</reference>
<gene>
    <name evidence="3" type="primary">LOC106748327</name>
</gene>
<dbReference type="KEGG" id="dqu:106748327"/>
<dbReference type="AlphaFoldDB" id="A0A6P3XVV4"/>
<name>A0A6P3XVV4_DINQU</name>
<dbReference type="InterPro" id="IPR045357">
    <property type="entry name" value="Aminopeptidase_N-like_N"/>
</dbReference>
<protein>
    <submittedName>
        <fullName evidence="3">Uncharacterized protein LOC106748327</fullName>
    </submittedName>
</protein>
<dbReference type="Gene3D" id="2.60.40.1730">
    <property type="entry name" value="tricorn interacting facor f3 domain"/>
    <property type="match status" value="1"/>
</dbReference>
<evidence type="ECO:0000259" key="1">
    <source>
        <dbReference type="Pfam" id="PF17900"/>
    </source>
</evidence>
<dbReference type="Proteomes" id="UP000515204">
    <property type="component" value="Unplaced"/>
</dbReference>
<evidence type="ECO:0000313" key="3">
    <source>
        <dbReference type="RefSeq" id="XP_014482227.1"/>
    </source>
</evidence>